<feature type="domain" description="PAS" evidence="2">
    <location>
        <begin position="23"/>
        <end position="71"/>
    </location>
</feature>
<dbReference type="InterPro" id="IPR001610">
    <property type="entry name" value="PAC"/>
</dbReference>
<dbReference type="RefSeq" id="WP_320004701.1">
    <property type="nucleotide sequence ID" value="NZ_JAUHJS010000005.1"/>
</dbReference>
<keyword evidence="5" id="KW-1185">Reference proteome</keyword>
<comment type="caution">
    <text evidence="4">The sequence shown here is derived from an EMBL/GenBank/DDBJ whole genome shotgun (WGS) entry which is preliminary data.</text>
</comment>
<dbReference type="Pfam" id="PF08448">
    <property type="entry name" value="PAS_4"/>
    <property type="match status" value="2"/>
</dbReference>
<accession>A0ABT8F6Q1</accession>
<proteinExistence type="predicted"/>
<dbReference type="Gene3D" id="3.30.450.20">
    <property type="entry name" value="PAS domain"/>
    <property type="match status" value="9"/>
</dbReference>
<dbReference type="Pfam" id="PF00989">
    <property type="entry name" value="PAS"/>
    <property type="match status" value="1"/>
</dbReference>
<evidence type="ECO:0000259" key="2">
    <source>
        <dbReference type="PROSITE" id="PS50112"/>
    </source>
</evidence>
<evidence type="ECO:0000313" key="4">
    <source>
        <dbReference type="EMBL" id="MDN4166168.1"/>
    </source>
</evidence>
<dbReference type="Pfam" id="PF13188">
    <property type="entry name" value="PAS_8"/>
    <property type="match status" value="1"/>
</dbReference>
<dbReference type="InterPro" id="IPR013656">
    <property type="entry name" value="PAS_4"/>
</dbReference>
<dbReference type="InterPro" id="IPR000014">
    <property type="entry name" value="PAS"/>
</dbReference>
<dbReference type="Pfam" id="PF02518">
    <property type="entry name" value="HATPase_c"/>
    <property type="match status" value="1"/>
</dbReference>
<dbReference type="InterPro" id="IPR035965">
    <property type="entry name" value="PAS-like_dom_sf"/>
</dbReference>
<reference evidence="4" key="1">
    <citation type="submission" date="2023-06" db="EMBL/GenBank/DDBJ databases">
        <title>Cytophagales bacterium Strain LB-30, isolated from soil.</title>
        <authorList>
            <person name="Liu B."/>
        </authorList>
    </citation>
    <scope>NUCLEOTIDE SEQUENCE</scope>
    <source>
        <strain evidence="4">LB-30</strain>
    </source>
</reference>
<organism evidence="4 5">
    <name type="scientific">Shiella aurantiaca</name>
    <dbReference type="NCBI Taxonomy" id="3058365"/>
    <lineage>
        <taxon>Bacteria</taxon>
        <taxon>Pseudomonadati</taxon>
        <taxon>Bacteroidota</taxon>
        <taxon>Cytophagia</taxon>
        <taxon>Cytophagales</taxon>
        <taxon>Shiellaceae</taxon>
        <taxon>Shiella</taxon>
    </lineage>
</organism>
<feature type="coiled-coil region" evidence="1">
    <location>
        <begin position="724"/>
        <end position="751"/>
    </location>
</feature>
<dbReference type="CDD" id="cd00130">
    <property type="entry name" value="PAS"/>
    <property type="match status" value="6"/>
</dbReference>
<keyword evidence="1" id="KW-0175">Coiled coil</keyword>
<feature type="domain" description="PAS" evidence="2">
    <location>
        <begin position="614"/>
        <end position="685"/>
    </location>
</feature>
<dbReference type="PROSITE" id="PS50112">
    <property type="entry name" value="PAS"/>
    <property type="match status" value="6"/>
</dbReference>
<dbReference type="PANTHER" id="PTHR44757">
    <property type="entry name" value="DIGUANYLATE CYCLASE DGCP"/>
    <property type="match status" value="1"/>
</dbReference>
<feature type="domain" description="PAC" evidence="3">
    <location>
        <begin position="318"/>
        <end position="370"/>
    </location>
</feature>
<feature type="domain" description="PAS" evidence="2">
    <location>
        <begin position="246"/>
        <end position="303"/>
    </location>
</feature>
<dbReference type="InterPro" id="IPR036890">
    <property type="entry name" value="HATPase_C_sf"/>
</dbReference>
<evidence type="ECO:0000259" key="3">
    <source>
        <dbReference type="PROSITE" id="PS50113"/>
    </source>
</evidence>
<feature type="domain" description="PAS" evidence="2">
    <location>
        <begin position="741"/>
        <end position="782"/>
    </location>
</feature>
<dbReference type="SUPFAM" id="SSF55874">
    <property type="entry name" value="ATPase domain of HSP90 chaperone/DNA topoisomerase II/histidine kinase"/>
    <property type="match status" value="1"/>
</dbReference>
<dbReference type="NCBIfam" id="TIGR00229">
    <property type="entry name" value="sensory_box"/>
    <property type="match status" value="6"/>
</dbReference>
<protein>
    <submittedName>
        <fullName evidence="4">PAS domain S-box protein</fullName>
    </submittedName>
</protein>
<dbReference type="SMART" id="SM00091">
    <property type="entry name" value="PAS"/>
    <property type="match status" value="10"/>
</dbReference>
<dbReference type="InterPro" id="IPR013655">
    <property type="entry name" value="PAS_fold_3"/>
</dbReference>
<feature type="coiled-coil region" evidence="1">
    <location>
        <begin position="1246"/>
        <end position="1273"/>
    </location>
</feature>
<dbReference type="Gene3D" id="3.30.565.10">
    <property type="entry name" value="Histidine kinase-like ATPase, C-terminal domain"/>
    <property type="match status" value="1"/>
</dbReference>
<dbReference type="Pfam" id="PF07568">
    <property type="entry name" value="HisKA_2"/>
    <property type="match status" value="1"/>
</dbReference>
<dbReference type="PROSITE" id="PS50113">
    <property type="entry name" value="PAC"/>
    <property type="match status" value="5"/>
</dbReference>
<dbReference type="InterPro" id="IPR000700">
    <property type="entry name" value="PAS-assoc_C"/>
</dbReference>
<feature type="domain" description="PAC" evidence="3">
    <location>
        <begin position="1072"/>
        <end position="1124"/>
    </location>
</feature>
<dbReference type="Pfam" id="PF13426">
    <property type="entry name" value="PAS_9"/>
    <property type="match status" value="2"/>
</dbReference>
<feature type="domain" description="PAC" evidence="3">
    <location>
        <begin position="686"/>
        <end position="740"/>
    </location>
</feature>
<dbReference type="SUPFAM" id="SSF55785">
    <property type="entry name" value="PYP-like sensor domain (PAS domain)"/>
    <property type="match status" value="8"/>
</dbReference>
<evidence type="ECO:0000313" key="5">
    <source>
        <dbReference type="Proteomes" id="UP001168552"/>
    </source>
</evidence>
<dbReference type="InterPro" id="IPR013767">
    <property type="entry name" value="PAS_fold"/>
</dbReference>
<dbReference type="EMBL" id="JAUHJS010000005">
    <property type="protein sequence ID" value="MDN4166168.1"/>
    <property type="molecule type" value="Genomic_DNA"/>
</dbReference>
<feature type="domain" description="PAC" evidence="3">
    <location>
        <begin position="565"/>
        <end position="617"/>
    </location>
</feature>
<dbReference type="PANTHER" id="PTHR44757:SF2">
    <property type="entry name" value="BIOFILM ARCHITECTURE MAINTENANCE PROTEIN MBAA"/>
    <property type="match status" value="1"/>
</dbReference>
<gene>
    <name evidence="4" type="ORF">QWY31_11685</name>
</gene>
<evidence type="ECO:0000256" key="1">
    <source>
        <dbReference type="SAM" id="Coils"/>
    </source>
</evidence>
<dbReference type="Proteomes" id="UP001168552">
    <property type="component" value="Unassembled WGS sequence"/>
</dbReference>
<feature type="domain" description="PAS" evidence="2">
    <location>
        <begin position="992"/>
        <end position="1034"/>
    </location>
</feature>
<name>A0ABT8F6Q1_9BACT</name>
<dbReference type="InterPro" id="IPR003594">
    <property type="entry name" value="HATPase_dom"/>
</dbReference>
<feature type="domain" description="PAC" evidence="3">
    <location>
        <begin position="941"/>
        <end position="991"/>
    </location>
</feature>
<sequence length="1463" mass="166429">MPQSPQDTALLTLHTHIIACPLPLWIVDAEDTEILFQNAALQSLLGYSGKEIFPMALAARLFSPSKAEDIRILKTAQGKALHMKRQTQTLEWEGRSAVLEYLSVIEKPCVGTWPDETLRLLMNSSDQGITLLRCAFDSEGELVDFTYELLNDISAQGLGKKPDALKGKCISEVFPEFFSQGLFDELAEVYRSQTIQEKELEVKEPIFLAGWYHSKIMPQKDCLLIISRNISQEKQYKTKLHHLAHTHSSFEKAVNSASIISRTDAKGSIHFVNENFVRISGYSREELIGQNHRIINSGHHPKSFWVEMWKTVASGKMWRAEVKNKAKDGSFYWVDTFIIPLLDEQNRVSEILSIRNDITISKQIEQENEKLAKAVNNSLNEIYLFNSDTLHFDYINQGALINLGYTLEEMRNMTPLSIKPEYTLASFQELVAPLRSQEKSVVVFETVHERKDRSLYPVEVHLQLNAGLKQFMAIILDISERKAQDQVLLEQQNKLDAFFQSTSEANFLLGLSYEVLAFNRVALEYTLSLKGQEVKEGTSILQYISPDHHEAITSYFDAALRGENNEIESPVTLDNGKQLYWQIKFVQATNRKGEVIGVIFTAKDITEAKRAQDEIQRLSLVASNTSNLVVFTDPSGYITWVNEGFEKKTGYSLEEVIGKKPGAFLQGPDTNPQTIKIISKALKEAKSCKVEILNYTKQGTPYWLDLEIAPLVSNEGIHLGFMAIQLVITERKKLEEDLRNSKHQLQTFMDNAPMVVFMKDRDGKYLFMNKTYHDFMGRRLPEGITDFDIFDHDFALECQIRDQKVITKGDIISFEHQVGSQTFLETKFPIKDEKGFVYAVGGTSIDITQEILLNRHIREQEERLRNITNNIPKGIAFQLEFQSRNQDFHIPYISAGAEKIFDRKASDLQGHAETFFELILPDDSEELKNTLKISHHHMRAFEGEYRINHKKDNYRWIQIKAMPRKKEDGIIWDGICMDITASKKLKLALQASEAKLQNIFQSMVNGVVVVDIHGEITFANPSAADILSLEPEEIEHRYYSSREWKQIDENGDPYPPEKLPLAVALTQQKPVFNLEHGILDNSGSIKWLNVNASPLFSTEGDLIGAVASFNDISKRKVSEKALRESVEQLQAIASNIPSGAIFQLVSSKKNTLAFTFLSPSAEGLLGIDRQEVLDNAEALYAKIHPEDISRFLEGVTLSRNDQSEFSQSVRIQKGKEYRWIKINSKARHTDKGATIWDGILIDETEIRELNTRLEQNQVQLQQLVSEKDVLIREIHHRVKNNLQVMSSVLFLKAQTLKDPAMRQLLTESRQRLRSMALIHERLMQSGGKITQLDVHDYIYSLVEELKSIHYVNPEHIRFELDVMHLELNLDQVVNCGFIINEAVTNSLKYAFDPGKVGRIYISLHAEGGKNTLRISDNGKGLPAHAHLGNTELFGMQLIKVFTSHLHGHVSLDGLEGTSYTIVF</sequence>
<feature type="domain" description="PAS" evidence="2">
    <location>
        <begin position="1154"/>
        <end position="1202"/>
    </location>
</feature>
<dbReference type="InterPro" id="IPR052155">
    <property type="entry name" value="Biofilm_reg_signaling"/>
</dbReference>
<dbReference type="Pfam" id="PF08447">
    <property type="entry name" value="PAS_3"/>
    <property type="match status" value="3"/>
</dbReference>
<dbReference type="InterPro" id="IPR011495">
    <property type="entry name" value="Sig_transdc_His_kin_sub2_dim/P"/>
</dbReference>
<dbReference type="SMART" id="SM00086">
    <property type="entry name" value="PAC"/>
    <property type="match status" value="6"/>
</dbReference>